<dbReference type="Proteomes" id="UP000822688">
    <property type="component" value="Chromosome 9"/>
</dbReference>
<reference evidence="1" key="1">
    <citation type="submission" date="2020-06" db="EMBL/GenBank/DDBJ databases">
        <title>WGS assembly of Ceratodon purpureus strain R40.</title>
        <authorList>
            <person name="Carey S.B."/>
            <person name="Jenkins J."/>
            <person name="Shu S."/>
            <person name="Lovell J.T."/>
            <person name="Sreedasyam A."/>
            <person name="Maumus F."/>
            <person name="Tiley G.P."/>
            <person name="Fernandez-Pozo N."/>
            <person name="Barry K."/>
            <person name="Chen C."/>
            <person name="Wang M."/>
            <person name="Lipzen A."/>
            <person name="Daum C."/>
            <person name="Saski C.A."/>
            <person name="Payton A.C."/>
            <person name="Mcbreen J.C."/>
            <person name="Conrad R.E."/>
            <person name="Kollar L.M."/>
            <person name="Olsson S."/>
            <person name="Huttunen S."/>
            <person name="Landis J.B."/>
            <person name="Wickett N.J."/>
            <person name="Johnson M.G."/>
            <person name="Rensing S.A."/>
            <person name="Grimwood J."/>
            <person name="Schmutz J."/>
            <person name="Mcdaniel S.F."/>
        </authorList>
    </citation>
    <scope>NUCLEOTIDE SEQUENCE</scope>
    <source>
        <strain evidence="1">R40</strain>
    </source>
</reference>
<keyword evidence="2" id="KW-1185">Reference proteome</keyword>
<accession>A0A8T0GW38</accession>
<evidence type="ECO:0000313" key="2">
    <source>
        <dbReference type="Proteomes" id="UP000822688"/>
    </source>
</evidence>
<comment type="caution">
    <text evidence="1">The sequence shown here is derived from an EMBL/GenBank/DDBJ whole genome shotgun (WGS) entry which is preliminary data.</text>
</comment>
<dbReference type="EMBL" id="CM026430">
    <property type="protein sequence ID" value="KAG0561918.1"/>
    <property type="molecule type" value="Genomic_DNA"/>
</dbReference>
<organism evidence="1 2">
    <name type="scientific">Ceratodon purpureus</name>
    <name type="common">Fire moss</name>
    <name type="synonym">Dicranum purpureum</name>
    <dbReference type="NCBI Taxonomy" id="3225"/>
    <lineage>
        <taxon>Eukaryota</taxon>
        <taxon>Viridiplantae</taxon>
        <taxon>Streptophyta</taxon>
        <taxon>Embryophyta</taxon>
        <taxon>Bryophyta</taxon>
        <taxon>Bryophytina</taxon>
        <taxon>Bryopsida</taxon>
        <taxon>Dicranidae</taxon>
        <taxon>Pseudoditrichales</taxon>
        <taxon>Ditrichaceae</taxon>
        <taxon>Ceratodon</taxon>
    </lineage>
</organism>
<sequence length="74" mass="8694">MARTERLVSCLLEMTIQNETWPHFVGATYMLDRLQSLSAVMKLQVNENAEIELNWKMINQQRNNTIWDNEPALT</sequence>
<proteinExistence type="predicted"/>
<evidence type="ECO:0000313" key="1">
    <source>
        <dbReference type="EMBL" id="KAG0561918.1"/>
    </source>
</evidence>
<gene>
    <name evidence="1" type="ORF">KC19_9G103200</name>
</gene>
<name>A0A8T0GW38_CERPU</name>
<dbReference type="AlphaFoldDB" id="A0A8T0GW38"/>
<protein>
    <submittedName>
        <fullName evidence="1">Uncharacterized protein</fullName>
    </submittedName>
</protein>